<dbReference type="OrthoDB" id="1744944at2759"/>
<dbReference type="CDD" id="cd01650">
    <property type="entry name" value="RT_nLTR_like"/>
    <property type="match status" value="1"/>
</dbReference>
<dbReference type="SUPFAM" id="SSF56672">
    <property type="entry name" value="DNA/RNA polymerases"/>
    <property type="match status" value="1"/>
</dbReference>
<dbReference type="PANTHER" id="PTHR33116">
    <property type="entry name" value="REVERSE TRANSCRIPTASE ZINC-BINDING DOMAIN-CONTAINING PROTEIN-RELATED-RELATED"/>
    <property type="match status" value="1"/>
</dbReference>
<dbReference type="Proteomes" id="UP000595140">
    <property type="component" value="Unassembled WGS sequence"/>
</dbReference>
<keyword evidence="4" id="KW-1185">Reference proteome</keyword>
<evidence type="ECO:0000313" key="3">
    <source>
        <dbReference type="EMBL" id="VFQ88314.1"/>
    </source>
</evidence>
<dbReference type="EMBL" id="OOIL02003526">
    <property type="protein sequence ID" value="VFQ88314.1"/>
    <property type="molecule type" value="Genomic_DNA"/>
</dbReference>
<dbReference type="InterPro" id="IPR043502">
    <property type="entry name" value="DNA/RNA_pol_sf"/>
</dbReference>
<evidence type="ECO:0000259" key="2">
    <source>
        <dbReference type="PROSITE" id="PS50878"/>
    </source>
</evidence>
<sequence>MVDAGSSLLLDAVETPLNAEVIRKDAQPTFLYKVDRGKQLDPAQGLEDNHQPYTILYPPLPRLNLSPFANEFILTMPNSFAALLNQGDATETSLDPLSSDDPLANIDGRNMALSNNAIEDLPQERDEPILYTHSDGEDKAFIDYKLKPLQIDIFRCSKTPLYLGRVLKGRKTFSPSQMVTRSKARLLTKGRKNNPLGLLDESDGSANSFANEIIEAFKLSCPVLKETAPKTPHHPITRSKKRKAIKKAKLAKAALLVEDIQLSNLWWSNISWRWSIKGLIISISKWTPSYSPAKEFPIFPVWVKLNLFPAHLNDHAALYQVASLLGKPINVDSNTSIGVYPSKPRFCVERDLSLPFPDRIHIRLGSKDIWIPCGFENPPTYCSCCAIFGHTTSACRKRSGLNLTGVAPFSEVGHFGAGKSRDLSVWKEECWTKMPTVGGMHGLVAKLKGLKSCLKAWNKDEFGHIFDNLKNAEIYATTTQQLYEDNPTEANRVTAQEANARLLLASHKEVVFWKQKANAKWLEHGDMNSKVFHAFANGKRRKLAINHIISPSGIGLSDSSQIRDAAITHFSKQFLAPAKPPPLHNLSHLPSLLSDEDNTMLTALPTLEEVKNAIWNLDSNSASGPDSYNGVFFRTTWDIIKEDMLKASQEFFLGFSIPHAFGSTLITLIPKKDCPKSFDDYRPISLSTFMSKVNTKILACRLKIILPKIISNNQAAFQKGKCMSDHILLAMEALHNLNRKTFGGNVIIKIDMAKAFDTLRWDYLEAVLLRFGFSNKATSLLMANLKGSMLSVLINGQPAGYFPMTRGVKQGDPLSPLLFIIASEGLSRLLNRSMDESHIQLYNMGSVKFIGHLTYADDIMIFIKGDSINLLKPRKLLDEYSSDSGQVINSAKSKFYVKETTNSTHLQNMEKILGMHLGTLPFTYLGAIICKGKLKKHHCGSLMDHFDKHIHSWYSKTLNQMGRLILIKHVLSSIPLHILAVHSLPVAVINLLHTRMANFFWGRRHNNQLHHWKSWKHLCQPSSAGGLDIKDLQTLQQNQSIKLWWRVNHDTGVWANTMRAIYMRKGTIKEKLTDSTPWKRICRVHSFTISHVIDSVHPPLWDGKPFSSKNTLLSLYGVLPSRLSCKYIWHKAQTPKLRIFQWKAFMCCLPFPDLTKRFSSCLPSQCPLCKQAEDSIDHTLGNCRFDYQVWKYFGNLIDAPMSAPNLKLSQIFISWWFSGDTFSFKGILRVIMPGVIAWHLLKARNLAIHEGHIHTKEGRPFRTDTATENLTRPSVARVCVELNLSKEIPKAIWVHLGKLSFFQPIFYEDLPHFCSCCKQFGHTNCKEGVRSSRWTRRDAKTYMNAQGLSQPKAPQPLQQNTKVEQLASYTQMTDSKEAFSDAEMMMTLDKQQTSVPMMALPKDSNTPMVTPAPMDTSTSHTPHVTACRQYPSEDVAGLRQVDEQAEAEGITNCLDFNATKDTNDEHPTPVPEEGSVAVQHETEIMTKEADLDHTHEQSIEDSMDGMTAQKANCVGNAINLDEFPVLTRNLQEDVQTPIENMEAALLTPTEIEKDDTTGTQTLMAEDTTMENTTPNNSDVNPANFGPILHSFEHEGQHYEIRSCIEEGQTSNHNDENLTTHEFQEVQNRRSKKKQPLPRTIKTRSYDPNLEVGTVSEITRYWPSRKSTTMEKIVTTKSYSGPFWYVGPVGPIGTDGKRPKKIMPRNLSLDQHPSFIIWE</sequence>
<feature type="domain" description="Reverse transcriptase" evidence="2">
    <location>
        <begin position="650"/>
        <end position="929"/>
    </location>
</feature>
<dbReference type="PANTHER" id="PTHR33116:SF80">
    <property type="entry name" value="REVERSE TRANSCRIPTASE ZINC-BINDING DOMAIN-CONTAINING PROTEIN"/>
    <property type="match status" value="1"/>
</dbReference>
<feature type="region of interest" description="Disordered" evidence="1">
    <location>
        <begin position="1619"/>
        <end position="1640"/>
    </location>
</feature>
<dbReference type="InterPro" id="IPR026960">
    <property type="entry name" value="RVT-Znf"/>
</dbReference>
<evidence type="ECO:0000256" key="1">
    <source>
        <dbReference type="SAM" id="MobiDB-lite"/>
    </source>
</evidence>
<dbReference type="InterPro" id="IPR000477">
    <property type="entry name" value="RT_dom"/>
</dbReference>
<organism evidence="3 4">
    <name type="scientific">Cuscuta campestris</name>
    <dbReference type="NCBI Taxonomy" id="132261"/>
    <lineage>
        <taxon>Eukaryota</taxon>
        <taxon>Viridiplantae</taxon>
        <taxon>Streptophyta</taxon>
        <taxon>Embryophyta</taxon>
        <taxon>Tracheophyta</taxon>
        <taxon>Spermatophyta</taxon>
        <taxon>Magnoliopsida</taxon>
        <taxon>eudicotyledons</taxon>
        <taxon>Gunneridae</taxon>
        <taxon>Pentapetalae</taxon>
        <taxon>asterids</taxon>
        <taxon>lamiids</taxon>
        <taxon>Solanales</taxon>
        <taxon>Convolvulaceae</taxon>
        <taxon>Cuscuteae</taxon>
        <taxon>Cuscuta</taxon>
        <taxon>Cuscuta subgen. Grammica</taxon>
        <taxon>Cuscuta sect. Cleistogrammica</taxon>
    </lineage>
</organism>
<evidence type="ECO:0000313" key="4">
    <source>
        <dbReference type="Proteomes" id="UP000595140"/>
    </source>
</evidence>
<accession>A0A484MJU8</accession>
<name>A0A484MJU8_9ASTE</name>
<protein>
    <recommendedName>
        <fullName evidence="2">Reverse transcriptase domain-containing protein</fullName>
    </recommendedName>
</protein>
<dbReference type="Pfam" id="PF00078">
    <property type="entry name" value="RVT_1"/>
    <property type="match status" value="1"/>
</dbReference>
<gene>
    <name evidence="3" type="ORF">CCAM_LOCUS30090</name>
</gene>
<proteinExistence type="predicted"/>
<reference evidence="3 4" key="1">
    <citation type="submission" date="2018-04" db="EMBL/GenBank/DDBJ databases">
        <authorList>
            <person name="Vogel A."/>
        </authorList>
    </citation>
    <scope>NUCLEOTIDE SEQUENCE [LARGE SCALE GENOMIC DNA]</scope>
</reference>
<dbReference type="Pfam" id="PF13966">
    <property type="entry name" value="zf-RVT"/>
    <property type="match status" value="1"/>
</dbReference>
<dbReference type="PROSITE" id="PS50878">
    <property type="entry name" value="RT_POL"/>
    <property type="match status" value="1"/>
</dbReference>